<keyword evidence="2 5" id="KW-0689">Ribosomal protein</keyword>
<proteinExistence type="inferred from homology"/>
<dbReference type="EMBL" id="SJPK01000002">
    <property type="protein sequence ID" value="TWT73868.1"/>
    <property type="molecule type" value="Genomic_DNA"/>
</dbReference>
<evidence type="ECO:0000256" key="2">
    <source>
        <dbReference type="ARBA" id="ARBA00022980"/>
    </source>
</evidence>
<dbReference type="GO" id="GO:1990904">
    <property type="term" value="C:ribonucleoprotein complex"/>
    <property type="evidence" value="ECO:0007669"/>
    <property type="project" value="UniProtKB-KW"/>
</dbReference>
<dbReference type="InterPro" id="IPR037147">
    <property type="entry name" value="Ribosomal_bL28_sf"/>
</dbReference>
<comment type="similarity">
    <text evidence="1 5">Belongs to the bacterial ribosomal protein bL28 family.</text>
</comment>
<keyword evidence="3 5" id="KW-0687">Ribonucleoprotein</keyword>
<name>A0A5C5YFR5_9BACT</name>
<protein>
    <recommendedName>
        <fullName evidence="4 5">Large ribosomal subunit protein bL28</fullName>
    </recommendedName>
</protein>
<dbReference type="InterPro" id="IPR034704">
    <property type="entry name" value="Ribosomal_bL28/bL31-like_sf"/>
</dbReference>
<evidence type="ECO:0000256" key="5">
    <source>
        <dbReference type="HAMAP-Rule" id="MF_00373"/>
    </source>
</evidence>
<dbReference type="Pfam" id="PF00830">
    <property type="entry name" value="Ribosomal_L28"/>
    <property type="match status" value="1"/>
</dbReference>
<evidence type="ECO:0000313" key="7">
    <source>
        <dbReference type="Proteomes" id="UP000318053"/>
    </source>
</evidence>
<dbReference type="RefSeq" id="WP_146389958.1">
    <property type="nucleotide sequence ID" value="NZ_SJPK01000002.1"/>
</dbReference>
<dbReference type="NCBIfam" id="TIGR00009">
    <property type="entry name" value="L28"/>
    <property type="match status" value="1"/>
</dbReference>
<dbReference type="Gene3D" id="2.20.150.30">
    <property type="match status" value="1"/>
</dbReference>
<dbReference type="SUPFAM" id="SSF143800">
    <property type="entry name" value="L28p-like"/>
    <property type="match status" value="1"/>
</dbReference>
<evidence type="ECO:0000313" key="6">
    <source>
        <dbReference type="EMBL" id="TWT73868.1"/>
    </source>
</evidence>
<keyword evidence="7" id="KW-1185">Reference proteome</keyword>
<comment type="caution">
    <text evidence="6">The sequence shown here is derived from an EMBL/GenBank/DDBJ whole genome shotgun (WGS) entry which is preliminary data.</text>
</comment>
<dbReference type="InterPro" id="IPR050096">
    <property type="entry name" value="Bacterial_rp_bL28"/>
</dbReference>
<dbReference type="Proteomes" id="UP000318053">
    <property type="component" value="Unassembled WGS sequence"/>
</dbReference>
<dbReference type="InterPro" id="IPR026569">
    <property type="entry name" value="Ribosomal_bL28"/>
</dbReference>
<reference evidence="6 7" key="1">
    <citation type="submission" date="2019-02" db="EMBL/GenBank/DDBJ databases">
        <title>Deep-cultivation of Planctomycetes and their phenomic and genomic characterization uncovers novel biology.</title>
        <authorList>
            <person name="Wiegand S."/>
            <person name="Jogler M."/>
            <person name="Boedeker C."/>
            <person name="Pinto D."/>
            <person name="Vollmers J."/>
            <person name="Rivas-Marin E."/>
            <person name="Kohn T."/>
            <person name="Peeters S.H."/>
            <person name="Heuer A."/>
            <person name="Rast P."/>
            <person name="Oberbeckmann S."/>
            <person name="Bunk B."/>
            <person name="Jeske O."/>
            <person name="Meyerdierks A."/>
            <person name="Storesund J.E."/>
            <person name="Kallscheuer N."/>
            <person name="Luecker S."/>
            <person name="Lage O.M."/>
            <person name="Pohl T."/>
            <person name="Merkel B.J."/>
            <person name="Hornburger P."/>
            <person name="Mueller R.-W."/>
            <person name="Bruemmer F."/>
            <person name="Labrenz M."/>
            <person name="Spormann A.M."/>
            <person name="Op Den Camp H."/>
            <person name="Overmann J."/>
            <person name="Amann R."/>
            <person name="Jetten M.S.M."/>
            <person name="Mascher T."/>
            <person name="Medema M.H."/>
            <person name="Devos D.P."/>
            <person name="Kaster A.-K."/>
            <person name="Ovreas L."/>
            <person name="Rohde M."/>
            <person name="Galperin M.Y."/>
            <person name="Jogler C."/>
        </authorList>
    </citation>
    <scope>NUCLEOTIDE SEQUENCE [LARGE SCALE GENOMIC DNA]</scope>
    <source>
        <strain evidence="6 7">CA85</strain>
    </source>
</reference>
<evidence type="ECO:0000256" key="4">
    <source>
        <dbReference type="ARBA" id="ARBA00035174"/>
    </source>
</evidence>
<dbReference type="OrthoDB" id="9805609at2"/>
<sequence>MARQCETCGKTVQVGNRIETRGKAKYLGGVGTKITGCTRRKFVPNLQRVHVTLPSGENKTVRVCVQCIRSGKVRKTVKTKPFDVSGAQK</sequence>
<dbReference type="AlphaFoldDB" id="A0A5C5YFR5"/>
<evidence type="ECO:0000256" key="1">
    <source>
        <dbReference type="ARBA" id="ARBA00008760"/>
    </source>
</evidence>
<dbReference type="HAMAP" id="MF_00373">
    <property type="entry name" value="Ribosomal_bL28"/>
    <property type="match status" value="1"/>
</dbReference>
<dbReference type="PANTHER" id="PTHR39080">
    <property type="entry name" value="50S RIBOSOMAL PROTEIN L28"/>
    <property type="match status" value="1"/>
</dbReference>
<dbReference type="GO" id="GO:0005840">
    <property type="term" value="C:ribosome"/>
    <property type="evidence" value="ECO:0007669"/>
    <property type="project" value="UniProtKB-KW"/>
</dbReference>
<dbReference type="PANTHER" id="PTHR39080:SF1">
    <property type="entry name" value="LARGE RIBOSOMAL SUBUNIT PROTEIN BL28A"/>
    <property type="match status" value="1"/>
</dbReference>
<dbReference type="InterPro" id="IPR001383">
    <property type="entry name" value="Ribosomal_bL28_bact-type"/>
</dbReference>
<dbReference type="GO" id="GO:0003735">
    <property type="term" value="F:structural constituent of ribosome"/>
    <property type="evidence" value="ECO:0007669"/>
    <property type="project" value="InterPro"/>
</dbReference>
<dbReference type="Gene3D" id="2.30.170.40">
    <property type="entry name" value="Ribosomal protein L28/L24"/>
    <property type="match status" value="1"/>
</dbReference>
<dbReference type="GO" id="GO:0006412">
    <property type="term" value="P:translation"/>
    <property type="evidence" value="ECO:0007669"/>
    <property type="project" value="UniProtKB-UniRule"/>
</dbReference>
<organism evidence="6 7">
    <name type="scientific">Allorhodopirellula solitaria</name>
    <dbReference type="NCBI Taxonomy" id="2527987"/>
    <lineage>
        <taxon>Bacteria</taxon>
        <taxon>Pseudomonadati</taxon>
        <taxon>Planctomycetota</taxon>
        <taxon>Planctomycetia</taxon>
        <taxon>Pirellulales</taxon>
        <taxon>Pirellulaceae</taxon>
        <taxon>Allorhodopirellula</taxon>
    </lineage>
</organism>
<accession>A0A5C5YFR5</accession>
<gene>
    <name evidence="5 6" type="primary">rpmB</name>
    <name evidence="6" type="ORF">CA85_07500</name>
</gene>
<evidence type="ECO:0000256" key="3">
    <source>
        <dbReference type="ARBA" id="ARBA00023274"/>
    </source>
</evidence>